<gene>
    <name evidence="1" type="ORF">UFOPK2925_01674</name>
    <name evidence="2" type="ORF">UFOPK3317_01127</name>
</gene>
<proteinExistence type="predicted"/>
<dbReference type="AlphaFoldDB" id="A0A6J7DX35"/>
<accession>A0A6J7DX35</accession>
<evidence type="ECO:0000313" key="2">
    <source>
        <dbReference type="EMBL" id="CAB4875442.1"/>
    </source>
</evidence>
<reference evidence="2" key="1">
    <citation type="submission" date="2020-05" db="EMBL/GenBank/DDBJ databases">
        <authorList>
            <person name="Chiriac C."/>
            <person name="Salcher M."/>
            <person name="Ghai R."/>
            <person name="Kavagutti S V."/>
        </authorList>
    </citation>
    <scope>NUCLEOTIDE SEQUENCE</scope>
</reference>
<organism evidence="2">
    <name type="scientific">freshwater metagenome</name>
    <dbReference type="NCBI Taxonomy" id="449393"/>
    <lineage>
        <taxon>unclassified sequences</taxon>
        <taxon>metagenomes</taxon>
        <taxon>ecological metagenomes</taxon>
    </lineage>
</organism>
<name>A0A6J7DX35_9ZZZZ</name>
<sequence length="161" mass="17758">MFTSTRSLRIPALFTRTWRSPKVSTAVCTRRCAPSQSATLSTFATASPPIARISSTTTCAAARSAPEPSTFPPRSFTTTFAPSDAKRSACSRPRPPPAPVIIATRPSSAPICILPNDCRSHLCWRPSLNLWRLGLRPERAHNAEATREELPRRRALPWRHA</sequence>
<protein>
    <submittedName>
        <fullName evidence="2">Unannotated protein</fullName>
    </submittedName>
</protein>
<evidence type="ECO:0000313" key="1">
    <source>
        <dbReference type="EMBL" id="CAB4794108.1"/>
    </source>
</evidence>
<dbReference type="EMBL" id="CAFBLK010000209">
    <property type="protein sequence ID" value="CAB4875442.1"/>
    <property type="molecule type" value="Genomic_DNA"/>
</dbReference>
<dbReference type="EMBL" id="CAEZZU010000334">
    <property type="protein sequence ID" value="CAB4794108.1"/>
    <property type="molecule type" value="Genomic_DNA"/>
</dbReference>